<feature type="compositionally biased region" description="Basic and acidic residues" evidence="1">
    <location>
        <begin position="73"/>
        <end position="87"/>
    </location>
</feature>
<dbReference type="Ensembl" id="ENSCINT00000031487.1">
    <property type="protein sequence ID" value="ENSCINP00000036357.1"/>
    <property type="gene ID" value="ENSCING00000019631.1"/>
</dbReference>
<dbReference type="InParanoid" id="H2Y372"/>
<dbReference type="GeneID" id="100179265"/>
<keyword evidence="3" id="KW-1185">Reference proteome</keyword>
<organism evidence="2 3">
    <name type="scientific">Ciona intestinalis</name>
    <name type="common">Transparent sea squirt</name>
    <name type="synonym">Ascidia intestinalis</name>
    <dbReference type="NCBI Taxonomy" id="7719"/>
    <lineage>
        <taxon>Eukaryota</taxon>
        <taxon>Metazoa</taxon>
        <taxon>Chordata</taxon>
        <taxon>Tunicata</taxon>
        <taxon>Ascidiacea</taxon>
        <taxon>Phlebobranchia</taxon>
        <taxon>Cionidae</taxon>
        <taxon>Ciona</taxon>
    </lineage>
</organism>
<dbReference type="OMA" id="EKMTHND"/>
<dbReference type="AlphaFoldDB" id="H2Y372"/>
<accession>A0A1W2W3T7</accession>
<proteinExistence type="predicted"/>
<reference evidence="2" key="3">
    <citation type="submission" date="2025-09" db="UniProtKB">
        <authorList>
            <consortium name="Ensembl"/>
        </authorList>
    </citation>
    <scope>IDENTIFICATION</scope>
</reference>
<reference evidence="2" key="2">
    <citation type="submission" date="2025-08" db="UniProtKB">
        <authorList>
            <consortium name="Ensembl"/>
        </authorList>
    </citation>
    <scope>IDENTIFICATION</scope>
</reference>
<dbReference type="Proteomes" id="UP000008144">
    <property type="component" value="Unassembled WGS sequence"/>
</dbReference>
<evidence type="ECO:0000313" key="3">
    <source>
        <dbReference type="Proteomes" id="UP000008144"/>
    </source>
</evidence>
<sequence>MIAAYNSLNEQQRFDEVRLVDDVTDTSHDTPLVDKKHHGIMCIVLKKLHLKKKYKESEISAKTKSQKKKPFWRKADKSGNDEKMTHNDKDRLIGESKESLPHLNADEYTYRGKRVDFAQLPDKYELLEENVCDVISSFNDSGIHDESVCSSDDEERTDDVTRLHNDVKQRTFGDYVSKQWKGRRAKRTRKAIRRTGRNVIKALQVGFQTPFSFMDASSLATAYHGNRGR</sequence>
<reference evidence="3" key="1">
    <citation type="journal article" date="2002" name="Science">
        <title>The draft genome of Ciona intestinalis: insights into chordate and vertebrate origins.</title>
        <authorList>
            <person name="Dehal P."/>
            <person name="Satou Y."/>
            <person name="Campbell R.K."/>
            <person name="Chapman J."/>
            <person name="Degnan B."/>
            <person name="De Tomaso A."/>
            <person name="Davidson B."/>
            <person name="Di Gregorio A."/>
            <person name="Gelpke M."/>
            <person name="Goodstein D.M."/>
            <person name="Harafuji N."/>
            <person name="Hastings K.E."/>
            <person name="Ho I."/>
            <person name="Hotta K."/>
            <person name="Huang W."/>
            <person name="Kawashima T."/>
            <person name="Lemaire P."/>
            <person name="Martinez D."/>
            <person name="Meinertzhagen I.A."/>
            <person name="Necula S."/>
            <person name="Nonaka M."/>
            <person name="Putnam N."/>
            <person name="Rash S."/>
            <person name="Saiga H."/>
            <person name="Satake M."/>
            <person name="Terry A."/>
            <person name="Yamada L."/>
            <person name="Wang H.G."/>
            <person name="Awazu S."/>
            <person name="Azumi K."/>
            <person name="Boore J."/>
            <person name="Branno M."/>
            <person name="Chin-Bow S."/>
            <person name="DeSantis R."/>
            <person name="Doyle S."/>
            <person name="Francino P."/>
            <person name="Keys D.N."/>
            <person name="Haga S."/>
            <person name="Hayashi H."/>
            <person name="Hino K."/>
            <person name="Imai K.S."/>
            <person name="Inaba K."/>
            <person name="Kano S."/>
            <person name="Kobayashi K."/>
            <person name="Kobayashi M."/>
            <person name="Lee B.I."/>
            <person name="Makabe K.W."/>
            <person name="Manohar C."/>
            <person name="Matassi G."/>
            <person name="Medina M."/>
            <person name="Mochizuki Y."/>
            <person name="Mount S."/>
            <person name="Morishita T."/>
            <person name="Miura S."/>
            <person name="Nakayama A."/>
            <person name="Nishizaka S."/>
            <person name="Nomoto H."/>
            <person name="Ohta F."/>
            <person name="Oishi K."/>
            <person name="Rigoutsos I."/>
            <person name="Sano M."/>
            <person name="Sasaki A."/>
            <person name="Sasakura Y."/>
            <person name="Shoguchi E."/>
            <person name="Shin-i T."/>
            <person name="Spagnuolo A."/>
            <person name="Stainier D."/>
            <person name="Suzuki M.M."/>
            <person name="Tassy O."/>
            <person name="Takatori N."/>
            <person name="Tokuoka M."/>
            <person name="Yagi K."/>
            <person name="Yoshizaki F."/>
            <person name="Wada S."/>
            <person name="Zhang C."/>
            <person name="Hyatt P.D."/>
            <person name="Larimer F."/>
            <person name="Detter C."/>
            <person name="Doggett N."/>
            <person name="Glavina T."/>
            <person name="Hawkins T."/>
            <person name="Richardson P."/>
            <person name="Lucas S."/>
            <person name="Kohara Y."/>
            <person name="Levine M."/>
            <person name="Satoh N."/>
            <person name="Rokhsar D.S."/>
        </authorList>
    </citation>
    <scope>NUCLEOTIDE SEQUENCE [LARGE SCALE GENOMIC DNA]</scope>
</reference>
<accession>H2Y372</accession>
<protein>
    <submittedName>
        <fullName evidence="2">Uncharacterized LOC100179265</fullName>
    </submittedName>
</protein>
<name>H2Y372_CIOIN</name>
<dbReference type="GeneTree" id="ENSGT00530000067445"/>
<dbReference type="KEGG" id="cin:100179265"/>
<evidence type="ECO:0000313" key="2">
    <source>
        <dbReference type="Ensembl" id="ENSCINP00000036357.1"/>
    </source>
</evidence>
<feature type="region of interest" description="Disordered" evidence="1">
    <location>
        <begin position="59"/>
        <end position="87"/>
    </location>
</feature>
<gene>
    <name evidence="2" type="primary">LOC100179265</name>
</gene>
<dbReference type="RefSeq" id="XP_026695766.1">
    <property type="nucleotide sequence ID" value="XM_026839965.1"/>
</dbReference>
<evidence type="ECO:0000256" key="1">
    <source>
        <dbReference type="SAM" id="MobiDB-lite"/>
    </source>
</evidence>
<dbReference type="HOGENOM" id="CLU_1229553_0_0_1"/>